<evidence type="ECO:0000313" key="4">
    <source>
        <dbReference type="Proteomes" id="UP000254263"/>
    </source>
</evidence>
<feature type="domain" description="Minor fimbrium subunit Mfa1 C-terminal" evidence="2">
    <location>
        <begin position="417"/>
        <end position="516"/>
    </location>
</feature>
<dbReference type="Gene3D" id="2.60.40.3690">
    <property type="match status" value="1"/>
</dbReference>
<accession>A0A379DJW5</accession>
<reference evidence="3 4" key="1">
    <citation type="submission" date="2018-06" db="EMBL/GenBank/DDBJ databases">
        <authorList>
            <consortium name="Pathogen Informatics"/>
            <person name="Doyle S."/>
        </authorList>
    </citation>
    <scope>NUCLEOTIDE SEQUENCE [LARGE SCALE GENOMIC DNA]</scope>
    <source>
        <strain evidence="3 4">NCTC13100</strain>
    </source>
</reference>
<feature type="region of interest" description="Disordered" evidence="1">
    <location>
        <begin position="463"/>
        <end position="496"/>
    </location>
</feature>
<dbReference type="InterPro" id="IPR047786">
    <property type="entry name" value="Mfa1_fim"/>
</dbReference>
<dbReference type="Pfam" id="PF15495">
    <property type="entry name" value="Fimbrillin_C"/>
    <property type="match status" value="1"/>
</dbReference>
<evidence type="ECO:0000259" key="2">
    <source>
        <dbReference type="Pfam" id="PF15495"/>
    </source>
</evidence>
<dbReference type="InterPro" id="IPR029140">
    <property type="entry name" value="Mfa1_C"/>
</dbReference>
<protein>
    <recommendedName>
        <fullName evidence="2">Minor fimbrium subunit Mfa1 C-terminal domain-containing protein</fullName>
    </recommendedName>
</protein>
<sequence>MKLNRLLLGGAIALGLMTSCSKETPNQNEQEKGTTHMSVSLKMPADATSAFRSESQDHNGIGFWEGKDAKLKVTLYMVSDGNGQVETQELDAATAATSTQDGKYKFKAFKTTPGNKTIYVVINNGGAIKTALDSKIFDATAFKKAYQEAYIYAKANQNNGGIDNDFAKVEGDKDIILMSGKPVTKAIEDKVTKEQADSGSKNHVNLIARRTVARVITTQDENITNAIKDQNGTNIGTLEDIKWTVAQYEKTTYLSPQLTDGEDATDVKKVKSPNYDYVPNKDYKEKAKEYYAYDLLPFDKMLSAESFKRNSSNNPENIKNIVAKNMQFITETTHKYGETKGNKDATGYRKGNTPYALIEGVLNLKQDAMAKDENFVKGQDVYFGTRDRKFYMDLDKARKANGSPKSPGEKEKDNVITYKNGKVYYIAWLNPDDTNHTKWTNSPVLRNNIYHINIKSFKMIGHSGNPFDPTPEDPKKPTPPDPDDPKTPDPDDPIFDTETYMSAEITVLNWGVHSYDIDFDY</sequence>
<evidence type="ECO:0000256" key="1">
    <source>
        <dbReference type="SAM" id="MobiDB-lite"/>
    </source>
</evidence>
<dbReference type="NCBIfam" id="NF038041">
    <property type="entry name" value="fim_Mfa1_fam"/>
    <property type="match status" value="1"/>
</dbReference>
<dbReference type="PROSITE" id="PS51257">
    <property type="entry name" value="PROKAR_LIPOPROTEIN"/>
    <property type="match status" value="1"/>
</dbReference>
<feature type="compositionally biased region" description="Basic and acidic residues" evidence="1">
    <location>
        <begin position="472"/>
        <end position="489"/>
    </location>
</feature>
<organism evidence="3 4">
    <name type="scientific">Porphyromonas macacae</name>
    <dbReference type="NCBI Taxonomy" id="28115"/>
    <lineage>
        <taxon>Bacteria</taxon>
        <taxon>Pseudomonadati</taxon>
        <taxon>Bacteroidota</taxon>
        <taxon>Bacteroidia</taxon>
        <taxon>Bacteroidales</taxon>
        <taxon>Porphyromonadaceae</taxon>
        <taxon>Porphyromonas</taxon>
    </lineage>
</organism>
<dbReference type="GO" id="GO:0009418">
    <property type="term" value="C:pilus shaft"/>
    <property type="evidence" value="ECO:0007669"/>
    <property type="project" value="InterPro"/>
</dbReference>
<name>A0A379DJW5_9PORP</name>
<dbReference type="RefSeq" id="WP_018359925.1">
    <property type="nucleotide sequence ID" value="NZ_UGTI01000001.1"/>
</dbReference>
<proteinExistence type="predicted"/>
<dbReference type="Proteomes" id="UP000254263">
    <property type="component" value="Unassembled WGS sequence"/>
</dbReference>
<dbReference type="EMBL" id="UGTI01000001">
    <property type="protein sequence ID" value="SUB78670.1"/>
    <property type="molecule type" value="Genomic_DNA"/>
</dbReference>
<gene>
    <name evidence="3" type="ORF">NCTC13100_01853</name>
</gene>
<dbReference type="AlphaFoldDB" id="A0A379DJW5"/>
<evidence type="ECO:0000313" key="3">
    <source>
        <dbReference type="EMBL" id="SUB78670.1"/>
    </source>
</evidence>